<dbReference type="PROSITE" id="PS00455">
    <property type="entry name" value="AMP_BINDING"/>
    <property type="match status" value="1"/>
</dbReference>
<dbReference type="SUPFAM" id="SSF56801">
    <property type="entry name" value="Acetyl-CoA synthetase-like"/>
    <property type="match status" value="1"/>
</dbReference>
<dbReference type="Pfam" id="PF00501">
    <property type="entry name" value="AMP-binding"/>
    <property type="match status" value="1"/>
</dbReference>
<name>A0A520MWK3_9GAMM</name>
<dbReference type="Gene3D" id="2.30.38.10">
    <property type="entry name" value="Luciferase, Domain 3"/>
    <property type="match status" value="1"/>
</dbReference>
<dbReference type="InterPro" id="IPR025110">
    <property type="entry name" value="AMP-bd_C"/>
</dbReference>
<dbReference type="Proteomes" id="UP000319384">
    <property type="component" value="Unassembled WGS sequence"/>
</dbReference>
<dbReference type="GO" id="GO:0019748">
    <property type="term" value="P:secondary metabolic process"/>
    <property type="evidence" value="ECO:0007669"/>
    <property type="project" value="TreeGrafter"/>
</dbReference>
<proteinExistence type="predicted"/>
<keyword evidence="1" id="KW-0472">Membrane</keyword>
<dbReference type="Pfam" id="PF13193">
    <property type="entry name" value="AMP-binding_C"/>
    <property type="match status" value="1"/>
</dbReference>
<dbReference type="AlphaFoldDB" id="A0A520MWK3"/>
<dbReference type="Gene3D" id="3.30.300.30">
    <property type="match status" value="1"/>
</dbReference>
<dbReference type="EMBL" id="SHBH01000032">
    <property type="protein sequence ID" value="RZO25612.1"/>
    <property type="molecule type" value="Genomic_DNA"/>
</dbReference>
<feature type="domain" description="AMP-dependent synthetase/ligase" evidence="2">
    <location>
        <begin position="55"/>
        <end position="421"/>
    </location>
</feature>
<keyword evidence="1" id="KW-0812">Transmembrane</keyword>
<protein>
    <submittedName>
        <fullName evidence="4">AMP-binding protein</fullName>
    </submittedName>
</protein>
<gene>
    <name evidence="4" type="ORF">EVA95_03380</name>
</gene>
<dbReference type="InterPro" id="IPR045851">
    <property type="entry name" value="AMP-bd_C_sf"/>
</dbReference>
<dbReference type="InterPro" id="IPR020845">
    <property type="entry name" value="AMP-binding_CS"/>
</dbReference>
<evidence type="ECO:0000313" key="4">
    <source>
        <dbReference type="EMBL" id="RZO25612.1"/>
    </source>
</evidence>
<dbReference type="GO" id="GO:0016405">
    <property type="term" value="F:CoA-ligase activity"/>
    <property type="evidence" value="ECO:0007669"/>
    <property type="project" value="TreeGrafter"/>
</dbReference>
<dbReference type="InterPro" id="IPR000873">
    <property type="entry name" value="AMP-dep_synth/lig_dom"/>
</dbReference>
<dbReference type="Gene3D" id="3.40.50.980">
    <property type="match status" value="2"/>
</dbReference>
<sequence>MSNSDNLFDQIKDEFTREGEMFETRNITDDKGFPITEYVSFPDNLKGYFDIGRLHGDKEFLIYENERFTFNQTLDKAAQFGNALIVDGIQKGDRVAICMQNNPEFIFAYIGIISIGAVCVPLNSWWVADEIKYALEHSDAKVIVGDIKRLQGLEDIKDLKKIITSYTPNDNFVSFNDYVKDRPKILNEVEIKRDDNATIYYTSGSTGKPKGVLSSHRGIISTMFSWACISKILTERENRLGNDAAPLTDPDLSILLCVPLFHVTGSHVAFLMSVLVGRKVVMMKKWDAGEAIKLISEEKISDITGVPTQTWELLNHPDKDKYDLSSLKTLAGGGGPRPAEHVKMLDDNFEGRPGIGYGLTETNAIGTLVTGDDYVSNPSTAGRVVPPLTEIKILDENWNELEEGKIGEIAIKSQCNMVGYWKNEKATKECVNEEGWFKSGDLGKFDGPFLYILDRIKDMVIRGGENIACPEVEGAIYEHPDVLEASVFGIPDERLGEILCSAIFLREESDLNKDDLVEFLSDKLAAFKIPAVIRFLDSNIPTVASGKFDKPALREIFSQE</sequence>
<accession>A0A520MWK3</accession>
<evidence type="ECO:0000313" key="5">
    <source>
        <dbReference type="Proteomes" id="UP000319384"/>
    </source>
</evidence>
<dbReference type="PANTHER" id="PTHR24096:SF393">
    <property type="entry name" value="LIGASE, PUTATIVE-RELATED"/>
    <property type="match status" value="1"/>
</dbReference>
<organism evidence="4 5">
    <name type="scientific">SAR86 cluster bacterium</name>
    <dbReference type="NCBI Taxonomy" id="2030880"/>
    <lineage>
        <taxon>Bacteria</taxon>
        <taxon>Pseudomonadati</taxon>
        <taxon>Pseudomonadota</taxon>
        <taxon>Gammaproteobacteria</taxon>
        <taxon>SAR86 cluster</taxon>
    </lineage>
</organism>
<dbReference type="PANTHER" id="PTHR24096">
    <property type="entry name" value="LONG-CHAIN-FATTY-ACID--COA LIGASE"/>
    <property type="match status" value="1"/>
</dbReference>
<reference evidence="4 5" key="1">
    <citation type="submission" date="2019-02" db="EMBL/GenBank/DDBJ databases">
        <title>Prokaryotic population dynamics and viral predation in marine succession experiment using metagenomics: the confinement effect.</title>
        <authorList>
            <person name="Haro-Moreno J.M."/>
            <person name="Rodriguez-Valera F."/>
            <person name="Lopez-Perez M."/>
        </authorList>
    </citation>
    <scope>NUCLEOTIDE SEQUENCE [LARGE SCALE GENOMIC DNA]</scope>
    <source>
        <strain evidence="4">MED-G162</strain>
    </source>
</reference>
<comment type="caution">
    <text evidence="4">The sequence shown here is derived from an EMBL/GenBank/DDBJ whole genome shotgun (WGS) entry which is preliminary data.</text>
</comment>
<keyword evidence="1" id="KW-1133">Transmembrane helix</keyword>
<feature type="domain" description="AMP-binding enzyme C-terminal" evidence="3">
    <location>
        <begin position="471"/>
        <end position="547"/>
    </location>
</feature>
<evidence type="ECO:0000259" key="2">
    <source>
        <dbReference type="Pfam" id="PF00501"/>
    </source>
</evidence>
<evidence type="ECO:0000259" key="3">
    <source>
        <dbReference type="Pfam" id="PF13193"/>
    </source>
</evidence>
<evidence type="ECO:0000256" key="1">
    <source>
        <dbReference type="SAM" id="Phobius"/>
    </source>
</evidence>
<feature type="transmembrane region" description="Helical" evidence="1">
    <location>
        <begin position="106"/>
        <end position="128"/>
    </location>
</feature>